<dbReference type="PANTHER" id="PTHR34301">
    <property type="entry name" value="DNA-BINDING PROTEIN-RELATED"/>
    <property type="match status" value="1"/>
</dbReference>
<reference evidence="3" key="2">
    <citation type="submission" date="2015-05" db="EMBL/GenBank/DDBJ databases">
        <title>Complete genome sequence of Corynebacterium mustelae DSM 45274, isolated from various tissues of a male ferret with lethal sepsis.</title>
        <authorList>
            <person name="Ruckert C."/>
            <person name="Albersmeier A."/>
            <person name="Winkler A."/>
            <person name="Tauch A."/>
        </authorList>
    </citation>
    <scope>NUCLEOTIDE SEQUENCE [LARGE SCALE GENOMIC DNA]</scope>
    <source>
        <strain evidence="3">DSM 45274</strain>
    </source>
</reference>
<protein>
    <submittedName>
        <fullName evidence="2">ATPase</fullName>
    </submittedName>
</protein>
<dbReference type="Pfam" id="PF13191">
    <property type="entry name" value="AAA_16"/>
    <property type="match status" value="1"/>
</dbReference>
<proteinExistence type="predicted"/>
<dbReference type="KEGG" id="cmv:CMUST_02870"/>
<dbReference type="STRING" id="571915.CMUST_02870"/>
<dbReference type="PATRIC" id="fig|571915.4.peg.606"/>
<accession>A0A0G3GZD4</accession>
<name>A0A0G3GZD4_9CORY</name>
<dbReference type="Gene3D" id="3.40.50.300">
    <property type="entry name" value="P-loop containing nucleotide triphosphate hydrolases"/>
    <property type="match status" value="1"/>
</dbReference>
<dbReference type="InterPro" id="IPR041664">
    <property type="entry name" value="AAA_16"/>
</dbReference>
<dbReference type="EMBL" id="CP011542">
    <property type="protein sequence ID" value="AKK04918.1"/>
    <property type="molecule type" value="Genomic_DNA"/>
</dbReference>
<dbReference type="RefSeq" id="WP_052844494.1">
    <property type="nucleotide sequence ID" value="NZ_CP011542.1"/>
</dbReference>
<dbReference type="Proteomes" id="UP000035199">
    <property type="component" value="Chromosome"/>
</dbReference>
<keyword evidence="3" id="KW-1185">Reference proteome</keyword>
<dbReference type="SUPFAM" id="SSF52540">
    <property type="entry name" value="P-loop containing nucleoside triphosphate hydrolases"/>
    <property type="match status" value="1"/>
</dbReference>
<sequence length="371" mass="39812">MKNPFRPSFGLNPHILAGRAGLLRSFSLAFAEGIGAPLRASLLSGPRGTGKTVMLNHIEALAQEQGWIVLRAFPRNEMIANLIDPTIANALAALDTANKPATRRITGISAGGVSLNTEVVASPQPRKTLNTQLRALADMAAKHGAGILITLDEVQSAQVEELAELATAIQDLIRDEYDIAFAAAGLPEGIHVLLDHPGTTFLRRAEHIQLGKLSSDDVKTSFTETITAAGREVTEEASEEATKIIRGYPYLLQVVGSLSWAAASLEGSTTVELSHVVSIAADAQSRMETHVHQPALRSVTDSQRDFLHAMAEVADGETAHIKDIAQHFGVTSSALSTRRHALLESGIITAPKRGELEFSLPYLKEYLLRTS</sequence>
<feature type="domain" description="Orc1-like AAA ATPase" evidence="1">
    <location>
        <begin position="16"/>
        <end position="171"/>
    </location>
</feature>
<evidence type="ECO:0000313" key="3">
    <source>
        <dbReference type="Proteomes" id="UP000035199"/>
    </source>
</evidence>
<reference evidence="2 3" key="1">
    <citation type="journal article" date="2015" name="Genome Announc.">
        <title>Complete Genome Sequence of the Type Strain Corynebacterium mustelae DSM 45274, Isolated from Various Tissues of a Male Ferret with Lethal Sepsis.</title>
        <authorList>
            <person name="Ruckert C."/>
            <person name="Eimer J."/>
            <person name="Winkler A."/>
            <person name="Tauch A."/>
        </authorList>
    </citation>
    <scope>NUCLEOTIDE SEQUENCE [LARGE SCALE GENOMIC DNA]</scope>
    <source>
        <strain evidence="2 3">DSM 45274</strain>
    </source>
</reference>
<evidence type="ECO:0000313" key="2">
    <source>
        <dbReference type="EMBL" id="AKK04918.1"/>
    </source>
</evidence>
<evidence type="ECO:0000259" key="1">
    <source>
        <dbReference type="Pfam" id="PF13191"/>
    </source>
</evidence>
<gene>
    <name evidence="2" type="ORF">CMUST_02870</name>
</gene>
<dbReference type="AlphaFoldDB" id="A0A0G3GZD4"/>
<dbReference type="InterPro" id="IPR027417">
    <property type="entry name" value="P-loop_NTPase"/>
</dbReference>
<organism evidence="2 3">
    <name type="scientific">Corynebacterium mustelae</name>
    <dbReference type="NCBI Taxonomy" id="571915"/>
    <lineage>
        <taxon>Bacteria</taxon>
        <taxon>Bacillati</taxon>
        <taxon>Actinomycetota</taxon>
        <taxon>Actinomycetes</taxon>
        <taxon>Mycobacteriales</taxon>
        <taxon>Corynebacteriaceae</taxon>
        <taxon>Corynebacterium</taxon>
    </lineage>
</organism>
<dbReference type="PANTHER" id="PTHR34301:SF8">
    <property type="entry name" value="ATPASE DOMAIN-CONTAINING PROTEIN"/>
    <property type="match status" value="1"/>
</dbReference>